<organism evidence="8">
    <name type="scientific">hydrothermal vent metagenome</name>
    <dbReference type="NCBI Taxonomy" id="652676"/>
    <lineage>
        <taxon>unclassified sequences</taxon>
        <taxon>metagenomes</taxon>
        <taxon>ecological metagenomes</taxon>
    </lineage>
</organism>
<feature type="domain" description="Peptidase M48" evidence="7">
    <location>
        <begin position="47"/>
        <end position="231"/>
    </location>
</feature>
<sequence>MRWIPLVFVAVLSGCVVTSEPPTSGRPTPPATRPKAVSVPTAADKQRFEQVVRRVEPMAERMCRERTSGNNCDFRIVVDARPNQPSNAYQTFDKTGRPVLAFTLALIADVRNQDEMAFVMSHEAAHHIRGHAKRTQQNAQTGALILGGLAALTGAGSGVIQEAVNMGGSVGARSYSKDFELEADALGTVITKRAGFDPVRGAQYFNRIPDPGNRFLGTHPPNAQRIETVKRVNAGL</sequence>
<dbReference type="AlphaFoldDB" id="A0A3B0SUP5"/>
<keyword evidence="3" id="KW-0479">Metal-binding</keyword>
<evidence type="ECO:0000256" key="6">
    <source>
        <dbReference type="ARBA" id="ARBA00023049"/>
    </source>
</evidence>
<proteinExistence type="predicted"/>
<evidence type="ECO:0000256" key="5">
    <source>
        <dbReference type="ARBA" id="ARBA00022833"/>
    </source>
</evidence>
<protein>
    <submittedName>
        <fullName evidence="8">Peptidase, M48 family</fullName>
    </submittedName>
</protein>
<dbReference type="PROSITE" id="PS51257">
    <property type="entry name" value="PROKAR_LIPOPROTEIN"/>
    <property type="match status" value="1"/>
</dbReference>
<evidence type="ECO:0000256" key="3">
    <source>
        <dbReference type="ARBA" id="ARBA00022723"/>
    </source>
</evidence>
<evidence type="ECO:0000256" key="2">
    <source>
        <dbReference type="ARBA" id="ARBA00022670"/>
    </source>
</evidence>
<dbReference type="Gene3D" id="3.30.2010.10">
    <property type="entry name" value="Metalloproteases ('zincins'), catalytic domain"/>
    <property type="match status" value="1"/>
</dbReference>
<evidence type="ECO:0000256" key="4">
    <source>
        <dbReference type="ARBA" id="ARBA00022801"/>
    </source>
</evidence>
<dbReference type="GO" id="GO:0046872">
    <property type="term" value="F:metal ion binding"/>
    <property type="evidence" value="ECO:0007669"/>
    <property type="project" value="UniProtKB-KW"/>
</dbReference>
<dbReference type="GO" id="GO:0004222">
    <property type="term" value="F:metalloendopeptidase activity"/>
    <property type="evidence" value="ECO:0007669"/>
    <property type="project" value="InterPro"/>
</dbReference>
<dbReference type="InterPro" id="IPR001915">
    <property type="entry name" value="Peptidase_M48"/>
</dbReference>
<evidence type="ECO:0000259" key="7">
    <source>
        <dbReference type="Pfam" id="PF01435"/>
    </source>
</evidence>
<keyword evidence="5" id="KW-0862">Zinc</keyword>
<reference evidence="8" key="1">
    <citation type="submission" date="2018-06" db="EMBL/GenBank/DDBJ databases">
        <authorList>
            <person name="Zhirakovskaya E."/>
        </authorList>
    </citation>
    <scope>NUCLEOTIDE SEQUENCE</scope>
</reference>
<dbReference type="GO" id="GO:0051603">
    <property type="term" value="P:proteolysis involved in protein catabolic process"/>
    <property type="evidence" value="ECO:0007669"/>
    <property type="project" value="TreeGrafter"/>
</dbReference>
<dbReference type="GO" id="GO:0016020">
    <property type="term" value="C:membrane"/>
    <property type="evidence" value="ECO:0007669"/>
    <property type="project" value="TreeGrafter"/>
</dbReference>
<dbReference type="PANTHER" id="PTHR22726">
    <property type="entry name" value="METALLOENDOPEPTIDASE OMA1"/>
    <property type="match status" value="1"/>
</dbReference>
<name>A0A3B0SUP5_9ZZZZ</name>
<keyword evidence="4" id="KW-0378">Hydrolase</keyword>
<keyword evidence="2" id="KW-0645">Protease</keyword>
<dbReference type="Pfam" id="PF01435">
    <property type="entry name" value="Peptidase_M48"/>
    <property type="match status" value="1"/>
</dbReference>
<dbReference type="InterPro" id="IPR051156">
    <property type="entry name" value="Mito/Outer_Membr_Metalloprot"/>
</dbReference>
<evidence type="ECO:0000256" key="1">
    <source>
        <dbReference type="ARBA" id="ARBA00001947"/>
    </source>
</evidence>
<accession>A0A3B0SUP5</accession>
<dbReference type="PANTHER" id="PTHR22726:SF1">
    <property type="entry name" value="METALLOENDOPEPTIDASE OMA1, MITOCHONDRIAL"/>
    <property type="match status" value="1"/>
</dbReference>
<dbReference type="EMBL" id="UOEG01000204">
    <property type="protein sequence ID" value="VAW00224.1"/>
    <property type="molecule type" value="Genomic_DNA"/>
</dbReference>
<comment type="cofactor">
    <cofactor evidence="1">
        <name>Zn(2+)</name>
        <dbReference type="ChEBI" id="CHEBI:29105"/>
    </cofactor>
</comment>
<keyword evidence="6" id="KW-0482">Metalloprotease</keyword>
<gene>
    <name evidence="8" type="ORF">MNBD_ALPHA07-2118</name>
</gene>
<evidence type="ECO:0000313" key="8">
    <source>
        <dbReference type="EMBL" id="VAW00224.1"/>
    </source>
</evidence>
<dbReference type="CDD" id="cd07324">
    <property type="entry name" value="M48C_Oma1-like"/>
    <property type="match status" value="1"/>
</dbReference>